<evidence type="ECO:0000313" key="2">
    <source>
        <dbReference type="Proteomes" id="UP000219193"/>
    </source>
</evidence>
<protein>
    <recommendedName>
        <fullName evidence="3">DUF3822 domain-containing protein</fullName>
    </recommendedName>
</protein>
<reference evidence="2" key="1">
    <citation type="submission" date="2017-09" db="EMBL/GenBank/DDBJ databases">
        <authorList>
            <person name="Varghese N."/>
            <person name="Submissions S."/>
        </authorList>
    </citation>
    <scope>NUCLEOTIDE SEQUENCE [LARGE SCALE GENOMIC DNA]</scope>
    <source>
        <strain evidence="2">CGMCC 1.12641</strain>
    </source>
</reference>
<keyword evidence="2" id="KW-1185">Reference proteome</keyword>
<accession>A0A285X9T2</accession>
<dbReference type="InterPro" id="IPR024213">
    <property type="entry name" value="DUF3822"/>
</dbReference>
<dbReference type="Pfam" id="PF12864">
    <property type="entry name" value="DUF3822"/>
    <property type="match status" value="1"/>
</dbReference>
<dbReference type="Proteomes" id="UP000219193">
    <property type="component" value="Unassembled WGS sequence"/>
</dbReference>
<evidence type="ECO:0008006" key="3">
    <source>
        <dbReference type="Google" id="ProtNLM"/>
    </source>
</evidence>
<organism evidence="1 2">
    <name type="scientific">Salinimicrobium sediminis</name>
    <dbReference type="NCBI Taxonomy" id="1343891"/>
    <lineage>
        <taxon>Bacteria</taxon>
        <taxon>Pseudomonadati</taxon>
        <taxon>Bacteroidota</taxon>
        <taxon>Flavobacteriia</taxon>
        <taxon>Flavobacteriales</taxon>
        <taxon>Flavobacteriaceae</taxon>
        <taxon>Salinimicrobium</taxon>
    </lineage>
</organism>
<dbReference type="EMBL" id="OCMF01000004">
    <property type="protein sequence ID" value="SOC81199.1"/>
    <property type="molecule type" value="Genomic_DNA"/>
</dbReference>
<dbReference type="RefSeq" id="WP_097056968.1">
    <property type="nucleotide sequence ID" value="NZ_OCMF01000004.1"/>
</dbReference>
<name>A0A285X9T2_9FLAO</name>
<gene>
    <name evidence="1" type="ORF">SAMN06296241_2772</name>
</gene>
<dbReference type="Gene3D" id="3.30.420.260">
    <property type="match status" value="1"/>
</dbReference>
<sequence>MVTPNKEIETQNIKLSIQVSLNGLSFCALSREEKRIVFFKDLLFPRKLNPQQVLQQIEKIYDEEAFLKEQQAEVIVLFSNELYSLVPQVYFNEENASEYLKYNTRILETDYVAQDELAEGKMVNVYIPYTNINNFFFDRYGEFEYRHTVSVLAEEFLIQNRFQTEGTRVYLNCFPGGYDLLVFQKGQLLLANTFKCSTKEDFIYYLLFTAEQLDLDPSRFELILLGRIKEHSDYYDIAYTYVKEIKFLNTSFGYIFSTSEEPPKGYMHYSLFKVLV</sequence>
<dbReference type="Gene3D" id="3.30.420.250">
    <property type="match status" value="1"/>
</dbReference>
<proteinExistence type="predicted"/>
<dbReference type="OrthoDB" id="658622at2"/>
<evidence type="ECO:0000313" key="1">
    <source>
        <dbReference type="EMBL" id="SOC81199.1"/>
    </source>
</evidence>
<dbReference type="CDD" id="cd24013">
    <property type="entry name" value="ASKHA_ATPase_BT3980-like"/>
    <property type="match status" value="1"/>
</dbReference>
<dbReference type="AlphaFoldDB" id="A0A285X9T2"/>